<evidence type="ECO:0000313" key="1">
    <source>
        <dbReference type="EMBL" id="JAH19722.1"/>
    </source>
</evidence>
<dbReference type="AlphaFoldDB" id="A0A0E9QTH0"/>
<name>A0A0E9QTH0_ANGAN</name>
<sequence>MRAKRRQLKRVTQWDGERAIKNPGLFSSVMYL</sequence>
<proteinExistence type="predicted"/>
<organism evidence="1">
    <name type="scientific">Anguilla anguilla</name>
    <name type="common">European freshwater eel</name>
    <name type="synonym">Muraena anguilla</name>
    <dbReference type="NCBI Taxonomy" id="7936"/>
    <lineage>
        <taxon>Eukaryota</taxon>
        <taxon>Metazoa</taxon>
        <taxon>Chordata</taxon>
        <taxon>Craniata</taxon>
        <taxon>Vertebrata</taxon>
        <taxon>Euteleostomi</taxon>
        <taxon>Actinopterygii</taxon>
        <taxon>Neopterygii</taxon>
        <taxon>Teleostei</taxon>
        <taxon>Anguilliformes</taxon>
        <taxon>Anguillidae</taxon>
        <taxon>Anguilla</taxon>
    </lineage>
</organism>
<dbReference type="EMBL" id="GBXM01088855">
    <property type="protein sequence ID" value="JAH19722.1"/>
    <property type="molecule type" value="Transcribed_RNA"/>
</dbReference>
<reference evidence="1" key="1">
    <citation type="submission" date="2014-11" db="EMBL/GenBank/DDBJ databases">
        <authorList>
            <person name="Amaro Gonzalez C."/>
        </authorList>
    </citation>
    <scope>NUCLEOTIDE SEQUENCE</scope>
</reference>
<reference evidence="1" key="2">
    <citation type="journal article" date="2015" name="Fish Shellfish Immunol.">
        <title>Early steps in the European eel (Anguilla anguilla)-Vibrio vulnificus interaction in the gills: Role of the RtxA13 toxin.</title>
        <authorList>
            <person name="Callol A."/>
            <person name="Pajuelo D."/>
            <person name="Ebbesson L."/>
            <person name="Teles M."/>
            <person name="MacKenzie S."/>
            <person name="Amaro C."/>
        </authorList>
    </citation>
    <scope>NUCLEOTIDE SEQUENCE</scope>
</reference>
<accession>A0A0E9QTH0</accession>
<protein>
    <submittedName>
        <fullName evidence="1">Uncharacterized protein</fullName>
    </submittedName>
</protein>